<geneLocation type="plasmid" evidence="2">
    <name>pb18-6</name>
</geneLocation>
<name>A0A6C0Y9E2_9GAMM</name>
<gene>
    <name evidence="1" type="ORF">FSC09_17715</name>
</gene>
<dbReference type="EMBL" id="CP044461">
    <property type="protein sequence ID" value="QIC72195.1"/>
    <property type="molecule type" value="Genomic_DNA"/>
</dbReference>
<proteinExistence type="predicted"/>
<dbReference type="Proteomes" id="UP000503440">
    <property type="component" value="Plasmid pB18-6"/>
</dbReference>
<dbReference type="AlphaFoldDB" id="A0A6C0Y9E2"/>
<accession>A0A6C0Y9E2</accession>
<evidence type="ECO:0000313" key="2">
    <source>
        <dbReference type="Proteomes" id="UP000503440"/>
    </source>
</evidence>
<protein>
    <submittedName>
        <fullName evidence="1">Uncharacterized protein</fullName>
    </submittedName>
</protein>
<reference evidence="1 2" key="1">
    <citation type="submission" date="2019-09" db="EMBL/GenBank/DDBJ databases">
        <title>Non-baumannii Acinetobacter spp. carrying blaNDM-1 isolated in China.</title>
        <authorList>
            <person name="Cui C."/>
            <person name="Chen C."/>
            <person name="Sun J."/>
            <person name="Liu Y."/>
        </authorList>
    </citation>
    <scope>NUCLEOTIDE SEQUENCE [LARGE SCALE GENOMIC DNA]</scope>
    <source>
        <strain evidence="1 2">B18</strain>
        <plasmid evidence="2">pb18-6</plasmid>
    </source>
</reference>
<keyword evidence="1" id="KW-0614">Plasmid</keyword>
<sequence>MADESQKVNKNGRPTLVLKREHLDNVVSGVSTASDWAGYVKDTADVMKAQNYNIRWGALHSKNVPLLSKERLKKATEFKVYSRKSSGHIFNGNQHTSVLNTKKAVEKIDKIGTKGGMVSDGAEIILAIHDEDAEKLAEQTSKLVLSKAGEKAGETLALGVVGRCSQNAVRSLDPRQVGVGLALCGIAGLSVKYGMKSAGENAGEEIGKRGEVIKAAEIYINAQKKLNENAGEAEKKRRDREIEKDPMLEWQIKYSD</sequence>
<organism evidence="1 2">
    <name type="scientific">Acinetobacter indicus</name>
    <dbReference type="NCBI Taxonomy" id="756892"/>
    <lineage>
        <taxon>Bacteria</taxon>
        <taxon>Pseudomonadati</taxon>
        <taxon>Pseudomonadota</taxon>
        <taxon>Gammaproteobacteria</taxon>
        <taxon>Moraxellales</taxon>
        <taxon>Moraxellaceae</taxon>
        <taxon>Acinetobacter</taxon>
    </lineage>
</organism>
<dbReference type="RefSeq" id="WP_163146730.1">
    <property type="nucleotide sequence ID" value="NZ_CP044461.1"/>
</dbReference>
<evidence type="ECO:0000313" key="1">
    <source>
        <dbReference type="EMBL" id="QIC72195.1"/>
    </source>
</evidence>